<sequence>MAKPSLKVIKVHGAEKMHGGDVIQVGDLLFEYAGVSLLGVDCAEKLVIAAQADDVTDLVDVRVMRLGAVIDLLMPGRGLRFTVQSQLAKDGGQKLEILIIQPQASDVSAIGSDVLPAFKASDSPGKSLDERSQRILSQMTAKRRTEEATLEETLKRATDQNGKDKVTKSKAKDWKELSGKEKASTLGTLAFIVVSAYATMPDSGNDSPHSGSMAFTLCERAMKASLRTPATADFASMSASNVQHAGNGVYRVLSHVDAQNGFGAQIRTQYICSIEYRNGDWNIVSLDF</sequence>
<comment type="caution">
    <text evidence="1">The sequence shown here is derived from an EMBL/GenBank/DDBJ whole genome shotgun (WGS) entry which is preliminary data.</text>
</comment>
<dbReference type="HOGENOM" id="CLU_965438_0_0_6"/>
<organism evidence="1 2">
    <name type="scientific">Congregibacter litoralis KT71</name>
    <dbReference type="NCBI Taxonomy" id="314285"/>
    <lineage>
        <taxon>Bacteria</taxon>
        <taxon>Pseudomonadati</taxon>
        <taxon>Pseudomonadota</taxon>
        <taxon>Gammaproteobacteria</taxon>
        <taxon>Cellvibrionales</taxon>
        <taxon>Halieaceae</taxon>
        <taxon>Congregibacter</taxon>
    </lineage>
</organism>
<dbReference type="OrthoDB" id="74312at2"/>
<accession>A4ACV3</accession>
<reference evidence="1 2" key="1">
    <citation type="journal article" date="2007" name="Proc. Natl. Acad. Sci. U.S.A.">
        <title>Characterization of a marine gammaproteobacterium capable of aerobic anoxygenic photosynthesis.</title>
        <authorList>
            <person name="Fuchs B.M."/>
            <person name="Spring S."/>
            <person name="Teeling H."/>
            <person name="Quast C."/>
            <person name="Wulf J."/>
            <person name="Schattenhofer M."/>
            <person name="Yan S."/>
            <person name="Ferriera S."/>
            <person name="Johnson J."/>
            <person name="Glockner F.O."/>
            <person name="Amann R."/>
        </authorList>
    </citation>
    <scope>NUCLEOTIDE SEQUENCE [LARGE SCALE GENOMIC DNA]</scope>
    <source>
        <strain evidence="1">KT71</strain>
    </source>
</reference>
<dbReference type="Proteomes" id="UP000019205">
    <property type="component" value="Chromosome"/>
</dbReference>
<dbReference type="AlphaFoldDB" id="A4ACV3"/>
<reference evidence="1 2" key="2">
    <citation type="journal article" date="2009" name="PLoS ONE">
        <title>The photosynthetic apparatus and its regulation in the aerobic gammaproteobacterium Congregibacter litoralis gen. nov., sp. nov.</title>
        <authorList>
            <person name="Spring S."/>
            <person name="Lunsdorf H."/>
            <person name="Fuchs B.M."/>
            <person name="Tindall B.J."/>
        </authorList>
    </citation>
    <scope>NUCLEOTIDE SEQUENCE [LARGE SCALE GENOMIC DNA]</scope>
    <source>
        <strain evidence="1">KT71</strain>
    </source>
</reference>
<protein>
    <submittedName>
        <fullName evidence="1">Uncharacterized protein</fullName>
    </submittedName>
</protein>
<keyword evidence="2" id="KW-1185">Reference proteome</keyword>
<gene>
    <name evidence="1" type="ORF">KT71_18801</name>
</gene>
<dbReference type="eggNOG" id="ENOG5033BRN">
    <property type="taxonomic scope" value="Bacteria"/>
</dbReference>
<name>A4ACV3_9GAMM</name>
<evidence type="ECO:0000313" key="2">
    <source>
        <dbReference type="Proteomes" id="UP000019205"/>
    </source>
</evidence>
<dbReference type="EMBL" id="AAOA02000005">
    <property type="protein sequence ID" value="EAQ96144.1"/>
    <property type="molecule type" value="Genomic_DNA"/>
</dbReference>
<proteinExistence type="predicted"/>
<evidence type="ECO:0000313" key="1">
    <source>
        <dbReference type="EMBL" id="EAQ96144.1"/>
    </source>
</evidence>
<dbReference type="RefSeq" id="WP_008296201.1">
    <property type="nucleotide sequence ID" value="NZ_CM002299.1"/>
</dbReference>
<dbReference type="STRING" id="314285.KT71_18801"/>